<sequence>MKTYIKNFAEILPSTLQYLDLSNIWEGSHVDILLDHCDAPLKNLLISIEYHNSDFIDALIRFCERKKTLNCVNIGCLEYSRSGTSKERFSRYSALNDNYWEEIQSDLEGHVELVEYESILVNLLEEDEIYEFYKLEL</sequence>
<accession>A0A397V3H9</accession>
<organism evidence="1 2">
    <name type="scientific">Gigaspora rosea</name>
    <dbReference type="NCBI Taxonomy" id="44941"/>
    <lineage>
        <taxon>Eukaryota</taxon>
        <taxon>Fungi</taxon>
        <taxon>Fungi incertae sedis</taxon>
        <taxon>Mucoromycota</taxon>
        <taxon>Glomeromycotina</taxon>
        <taxon>Glomeromycetes</taxon>
        <taxon>Diversisporales</taxon>
        <taxon>Gigasporaceae</taxon>
        <taxon>Gigaspora</taxon>
    </lineage>
</organism>
<evidence type="ECO:0008006" key="3">
    <source>
        <dbReference type="Google" id="ProtNLM"/>
    </source>
</evidence>
<name>A0A397V3H9_9GLOM</name>
<proteinExistence type="predicted"/>
<evidence type="ECO:0000313" key="1">
    <source>
        <dbReference type="EMBL" id="RIB16168.1"/>
    </source>
</evidence>
<dbReference type="AlphaFoldDB" id="A0A397V3H9"/>
<evidence type="ECO:0000313" key="2">
    <source>
        <dbReference type="Proteomes" id="UP000266673"/>
    </source>
</evidence>
<gene>
    <name evidence="1" type="ORF">C2G38_2190688</name>
</gene>
<dbReference type="Proteomes" id="UP000266673">
    <property type="component" value="Unassembled WGS sequence"/>
</dbReference>
<comment type="caution">
    <text evidence="1">The sequence shown here is derived from an EMBL/GenBank/DDBJ whole genome shotgun (WGS) entry which is preliminary data.</text>
</comment>
<dbReference type="EMBL" id="QKWP01000696">
    <property type="protein sequence ID" value="RIB16168.1"/>
    <property type="molecule type" value="Genomic_DNA"/>
</dbReference>
<reference evidence="1 2" key="1">
    <citation type="submission" date="2018-06" db="EMBL/GenBank/DDBJ databases">
        <title>Comparative genomics reveals the genomic features of Rhizophagus irregularis, R. cerebriforme, R. diaphanum and Gigaspora rosea, and their symbiotic lifestyle signature.</title>
        <authorList>
            <person name="Morin E."/>
            <person name="San Clemente H."/>
            <person name="Chen E.C.H."/>
            <person name="De La Providencia I."/>
            <person name="Hainaut M."/>
            <person name="Kuo A."/>
            <person name="Kohler A."/>
            <person name="Murat C."/>
            <person name="Tang N."/>
            <person name="Roy S."/>
            <person name="Loubradou J."/>
            <person name="Henrissat B."/>
            <person name="Grigoriev I.V."/>
            <person name="Corradi N."/>
            <person name="Roux C."/>
            <person name="Martin F.M."/>
        </authorList>
    </citation>
    <scope>NUCLEOTIDE SEQUENCE [LARGE SCALE GENOMIC DNA]</scope>
    <source>
        <strain evidence="1 2">DAOM 194757</strain>
    </source>
</reference>
<keyword evidence="2" id="KW-1185">Reference proteome</keyword>
<protein>
    <recommendedName>
        <fullName evidence="3">F-box domain-containing protein</fullName>
    </recommendedName>
</protein>
<dbReference type="OrthoDB" id="10556353at2759"/>